<dbReference type="EMBL" id="AQHF01000034">
    <property type="protein sequence ID" value="MBE0348744.1"/>
    <property type="molecule type" value="Genomic_DNA"/>
</dbReference>
<accession>A0A8I0MZ69</accession>
<evidence type="ECO:0000313" key="2">
    <source>
        <dbReference type="Proteomes" id="UP000660708"/>
    </source>
</evidence>
<evidence type="ECO:0000313" key="1">
    <source>
        <dbReference type="EMBL" id="MBE0348744.1"/>
    </source>
</evidence>
<proteinExistence type="predicted"/>
<comment type="caution">
    <text evidence="1">The sequence shown here is derived from an EMBL/GenBank/DDBJ whole genome shotgun (WGS) entry which is preliminary data.</text>
</comment>
<name>A0A8I0MZ69_9GAMM</name>
<sequence length="45" mass="5010">MTQLASNLLLQIEQVLGLFGITRLALKGLTPCKQSTLIYSSRLIY</sequence>
<dbReference type="AlphaFoldDB" id="A0A8I0MZ69"/>
<organism evidence="1 2">
    <name type="scientific">Pseudoalteromonas peptidolytica F12-50-A1</name>
    <dbReference type="NCBI Taxonomy" id="1315280"/>
    <lineage>
        <taxon>Bacteria</taxon>
        <taxon>Pseudomonadati</taxon>
        <taxon>Pseudomonadota</taxon>
        <taxon>Gammaproteobacteria</taxon>
        <taxon>Alteromonadales</taxon>
        <taxon>Pseudoalteromonadaceae</taxon>
        <taxon>Pseudoalteromonas</taxon>
    </lineage>
</organism>
<protein>
    <submittedName>
        <fullName evidence="1">Uncharacterized protein</fullName>
    </submittedName>
</protein>
<dbReference type="Proteomes" id="UP000660708">
    <property type="component" value="Unassembled WGS sequence"/>
</dbReference>
<keyword evidence="2" id="KW-1185">Reference proteome</keyword>
<reference evidence="1 2" key="1">
    <citation type="submission" date="2015-06" db="EMBL/GenBank/DDBJ databases">
        <title>Genome sequence of Pseudoalteromonas peptidolytica.</title>
        <authorList>
            <person name="Xie B.-B."/>
            <person name="Rong J.-C."/>
            <person name="Qin Q.-L."/>
            <person name="Zhang Y.-Z."/>
        </authorList>
    </citation>
    <scope>NUCLEOTIDE SEQUENCE [LARGE SCALE GENOMIC DNA]</scope>
    <source>
        <strain evidence="1 2">F12-50-A1</strain>
    </source>
</reference>
<gene>
    <name evidence="1" type="ORF">PPEP_b0569</name>
</gene>